<dbReference type="RefSeq" id="WP_042312313.1">
    <property type="nucleotide sequence ID" value="NZ_CP026112.1"/>
</dbReference>
<dbReference type="Proteomes" id="UP000243502">
    <property type="component" value="Chromosome 2"/>
</dbReference>
<sequence length="98" mass="10651">MTSKTVREPDERIGDASLAHSVIAARAWDGFTITTEDGRPATLAVVDPSTGQVIESGPDLVNEVWDVAVEAYRRFLIGEKALRVMSTPQGFFGEKEAD</sequence>
<gene>
    <name evidence="1" type="ORF">C2L65_25430</name>
</gene>
<reference evidence="1 2" key="1">
    <citation type="submission" date="2018-01" db="EMBL/GenBank/DDBJ databases">
        <title>Species boundaries and ecological features among Paraburkholderia terrae DSMZ17804T, P. hospita DSMZ17164T and P. caribensis DSMZ13236T.</title>
        <authorList>
            <person name="Pratama A.A."/>
        </authorList>
    </citation>
    <scope>NUCLEOTIDE SEQUENCE [LARGE SCALE GENOMIC DNA]</scope>
    <source>
        <strain evidence="1 2">DSM 17804</strain>
    </source>
</reference>
<protein>
    <submittedName>
        <fullName evidence="1">Uncharacterized protein</fullName>
    </submittedName>
</protein>
<dbReference type="KEGG" id="pter:C2L65_25430"/>
<dbReference type="EMBL" id="CP026112">
    <property type="protein sequence ID" value="AUT62915.1"/>
    <property type="molecule type" value="Genomic_DNA"/>
</dbReference>
<accession>A0A2I8ETH7</accession>
<dbReference type="AlphaFoldDB" id="A0A2I8ETH7"/>
<dbReference type="OrthoDB" id="6904624at2"/>
<evidence type="ECO:0000313" key="1">
    <source>
        <dbReference type="EMBL" id="AUT62915.1"/>
    </source>
</evidence>
<name>A0A2I8ETH7_9BURK</name>
<proteinExistence type="predicted"/>
<organism evidence="1 2">
    <name type="scientific">Paraburkholderia terrae</name>
    <dbReference type="NCBI Taxonomy" id="311230"/>
    <lineage>
        <taxon>Bacteria</taxon>
        <taxon>Pseudomonadati</taxon>
        <taxon>Pseudomonadota</taxon>
        <taxon>Betaproteobacteria</taxon>
        <taxon>Burkholderiales</taxon>
        <taxon>Burkholderiaceae</taxon>
        <taxon>Paraburkholderia</taxon>
    </lineage>
</organism>
<evidence type="ECO:0000313" key="2">
    <source>
        <dbReference type="Proteomes" id="UP000243502"/>
    </source>
</evidence>